<dbReference type="AlphaFoldDB" id="A0A846ZQE8"/>
<keyword evidence="5" id="KW-0963">Cytoplasm</keyword>
<dbReference type="EC" id="2.7.1.24" evidence="5 6"/>
<reference evidence="7 8" key="1">
    <citation type="journal article" date="2017" name="Int. J. Syst. Evol. Microbiol.">
        <title>Oleiagrimonas citrea sp. nov., a marine bacterium isolated from tidal flat sediment and emended description of the genus Oleiagrimonas Fang et al. 2015 and Oleiagrimonas soli.</title>
        <authorList>
            <person name="Yang S.H."/>
            <person name="Seo H.S."/>
            <person name="Seong C.N."/>
            <person name="Kwon K.K."/>
        </authorList>
    </citation>
    <scope>NUCLEOTIDE SEQUENCE [LARGE SCALE GENOMIC DNA]</scope>
    <source>
        <strain evidence="7 8">MEBiC09124</strain>
    </source>
</reference>
<evidence type="ECO:0000256" key="4">
    <source>
        <dbReference type="ARBA" id="ARBA00022993"/>
    </source>
</evidence>
<dbReference type="RefSeq" id="WP_168609586.1">
    <property type="nucleotide sequence ID" value="NZ_JAAZQD010000004.1"/>
</dbReference>
<name>A0A846ZQE8_9GAMM</name>
<feature type="binding site" evidence="5">
    <location>
        <begin position="16"/>
        <end position="21"/>
    </location>
    <ligand>
        <name>ATP</name>
        <dbReference type="ChEBI" id="CHEBI:30616"/>
    </ligand>
</feature>
<dbReference type="GO" id="GO:0005524">
    <property type="term" value="F:ATP binding"/>
    <property type="evidence" value="ECO:0007669"/>
    <property type="project" value="UniProtKB-UniRule"/>
</dbReference>
<dbReference type="GO" id="GO:0005737">
    <property type="term" value="C:cytoplasm"/>
    <property type="evidence" value="ECO:0007669"/>
    <property type="project" value="UniProtKB-SubCell"/>
</dbReference>
<keyword evidence="8" id="KW-1185">Reference proteome</keyword>
<dbReference type="Proteomes" id="UP000541636">
    <property type="component" value="Unassembled WGS sequence"/>
</dbReference>
<dbReference type="PROSITE" id="PS51219">
    <property type="entry name" value="DPCK"/>
    <property type="match status" value="1"/>
</dbReference>
<accession>A0A846ZQE8</accession>
<keyword evidence="4 5" id="KW-0173">Coenzyme A biosynthesis</keyword>
<dbReference type="Gene3D" id="3.40.50.300">
    <property type="entry name" value="P-loop containing nucleotide triphosphate hydrolases"/>
    <property type="match status" value="1"/>
</dbReference>
<evidence type="ECO:0000256" key="6">
    <source>
        <dbReference type="NCBIfam" id="TIGR00152"/>
    </source>
</evidence>
<dbReference type="CDD" id="cd02022">
    <property type="entry name" value="DPCK"/>
    <property type="match status" value="1"/>
</dbReference>
<comment type="subcellular location">
    <subcellularLocation>
        <location evidence="5">Cytoplasm</location>
    </subcellularLocation>
</comment>
<sequence>MHASPHWVAALTGGVAAGKSAVAECFERLGVAVYDADVAARDAVAPGSEGLRAIVIAFGADVLDANGALDRRAMRERVFENDAARQQLEAIVHPAVRAWLRDRVDADQGPYCLLAIPLLAETWPQYAWVDRVLLVDTPDEIRLQRLMRRDDITPELARSMLASQTTRECRLELADDVVDNAGTPAELDDQVRALHERYLRLAAEKGEKS</sequence>
<dbReference type="InterPro" id="IPR027417">
    <property type="entry name" value="P-loop_NTPase"/>
</dbReference>
<evidence type="ECO:0000313" key="7">
    <source>
        <dbReference type="EMBL" id="NKZ39651.1"/>
    </source>
</evidence>
<evidence type="ECO:0000256" key="3">
    <source>
        <dbReference type="ARBA" id="ARBA00022840"/>
    </source>
</evidence>
<dbReference type="InterPro" id="IPR001977">
    <property type="entry name" value="Depp_CoAkinase"/>
</dbReference>
<keyword evidence="5 7" id="KW-0418">Kinase</keyword>
<gene>
    <name evidence="5" type="primary">coaE</name>
    <name evidence="7" type="ORF">HF690_11890</name>
</gene>
<keyword evidence="2 5" id="KW-0547">Nucleotide-binding</keyword>
<dbReference type="EMBL" id="JAAZQD010000004">
    <property type="protein sequence ID" value="NKZ39651.1"/>
    <property type="molecule type" value="Genomic_DNA"/>
</dbReference>
<comment type="caution">
    <text evidence="7">The sequence shown here is derived from an EMBL/GenBank/DDBJ whole genome shotgun (WGS) entry which is preliminary data.</text>
</comment>
<dbReference type="GO" id="GO:0004140">
    <property type="term" value="F:dephospho-CoA kinase activity"/>
    <property type="evidence" value="ECO:0007669"/>
    <property type="project" value="UniProtKB-UniRule"/>
</dbReference>
<dbReference type="HAMAP" id="MF_00376">
    <property type="entry name" value="Dephospho_CoA_kinase"/>
    <property type="match status" value="1"/>
</dbReference>
<dbReference type="UniPathway" id="UPA00241">
    <property type="reaction ID" value="UER00356"/>
</dbReference>
<dbReference type="Pfam" id="PF01121">
    <property type="entry name" value="CoaE"/>
    <property type="match status" value="1"/>
</dbReference>
<comment type="similarity">
    <text evidence="1 5">Belongs to the CoaE family.</text>
</comment>
<comment type="pathway">
    <text evidence="5">Cofactor biosynthesis; coenzyme A biosynthesis; CoA from (R)-pantothenate: step 5/5.</text>
</comment>
<comment type="function">
    <text evidence="5">Catalyzes the phosphorylation of the 3'-hydroxyl group of dephosphocoenzyme A to form coenzyme A.</text>
</comment>
<keyword evidence="5 7" id="KW-0808">Transferase</keyword>
<dbReference type="GO" id="GO:0015937">
    <property type="term" value="P:coenzyme A biosynthetic process"/>
    <property type="evidence" value="ECO:0007669"/>
    <property type="project" value="UniProtKB-UniRule"/>
</dbReference>
<dbReference type="PANTHER" id="PTHR10695">
    <property type="entry name" value="DEPHOSPHO-COA KINASE-RELATED"/>
    <property type="match status" value="1"/>
</dbReference>
<keyword evidence="3 5" id="KW-0067">ATP-binding</keyword>
<evidence type="ECO:0000256" key="2">
    <source>
        <dbReference type="ARBA" id="ARBA00022741"/>
    </source>
</evidence>
<dbReference type="SUPFAM" id="SSF52540">
    <property type="entry name" value="P-loop containing nucleoside triphosphate hydrolases"/>
    <property type="match status" value="1"/>
</dbReference>
<evidence type="ECO:0000313" key="8">
    <source>
        <dbReference type="Proteomes" id="UP000541636"/>
    </source>
</evidence>
<dbReference type="PANTHER" id="PTHR10695:SF46">
    <property type="entry name" value="BIFUNCTIONAL COENZYME A SYNTHASE-RELATED"/>
    <property type="match status" value="1"/>
</dbReference>
<dbReference type="NCBIfam" id="TIGR00152">
    <property type="entry name" value="dephospho-CoA kinase"/>
    <property type="match status" value="1"/>
</dbReference>
<proteinExistence type="inferred from homology"/>
<evidence type="ECO:0000256" key="1">
    <source>
        <dbReference type="ARBA" id="ARBA00009018"/>
    </source>
</evidence>
<protein>
    <recommendedName>
        <fullName evidence="5 6">Dephospho-CoA kinase</fullName>
        <ecNumber evidence="5 6">2.7.1.24</ecNumber>
    </recommendedName>
    <alternativeName>
        <fullName evidence="5">Dephosphocoenzyme A kinase</fullName>
    </alternativeName>
</protein>
<comment type="catalytic activity">
    <reaction evidence="5">
        <text>3'-dephospho-CoA + ATP = ADP + CoA + H(+)</text>
        <dbReference type="Rhea" id="RHEA:18245"/>
        <dbReference type="ChEBI" id="CHEBI:15378"/>
        <dbReference type="ChEBI" id="CHEBI:30616"/>
        <dbReference type="ChEBI" id="CHEBI:57287"/>
        <dbReference type="ChEBI" id="CHEBI:57328"/>
        <dbReference type="ChEBI" id="CHEBI:456216"/>
        <dbReference type="EC" id="2.7.1.24"/>
    </reaction>
</comment>
<organism evidence="7 8">
    <name type="scientific">Oleiagrimonas citrea</name>
    <dbReference type="NCBI Taxonomy" id="1665687"/>
    <lineage>
        <taxon>Bacteria</taxon>
        <taxon>Pseudomonadati</taxon>
        <taxon>Pseudomonadota</taxon>
        <taxon>Gammaproteobacteria</taxon>
        <taxon>Lysobacterales</taxon>
        <taxon>Rhodanobacteraceae</taxon>
        <taxon>Oleiagrimonas</taxon>
    </lineage>
</organism>
<evidence type="ECO:0000256" key="5">
    <source>
        <dbReference type="HAMAP-Rule" id="MF_00376"/>
    </source>
</evidence>